<name>A1ZRW8_MICM2</name>
<evidence type="ECO:0000313" key="2">
    <source>
        <dbReference type="Proteomes" id="UP000004095"/>
    </source>
</evidence>
<organism evidence="1 2">
    <name type="scientific">Microscilla marina ATCC 23134</name>
    <dbReference type="NCBI Taxonomy" id="313606"/>
    <lineage>
        <taxon>Bacteria</taxon>
        <taxon>Pseudomonadati</taxon>
        <taxon>Bacteroidota</taxon>
        <taxon>Cytophagia</taxon>
        <taxon>Cytophagales</taxon>
        <taxon>Microscillaceae</taxon>
        <taxon>Microscilla</taxon>
    </lineage>
</organism>
<gene>
    <name evidence="1" type="ORF">M23134_04806</name>
</gene>
<dbReference type="AlphaFoldDB" id="A1ZRW8"/>
<protein>
    <submittedName>
        <fullName evidence="1">Uncharacterized protein</fullName>
    </submittedName>
</protein>
<reference evidence="1 2" key="1">
    <citation type="submission" date="2007-01" db="EMBL/GenBank/DDBJ databases">
        <authorList>
            <person name="Haygood M."/>
            <person name="Podell S."/>
            <person name="Anderson C."/>
            <person name="Hopkinson B."/>
            <person name="Roe K."/>
            <person name="Barbeau K."/>
            <person name="Gaasterland T."/>
            <person name="Ferriera S."/>
            <person name="Johnson J."/>
            <person name="Kravitz S."/>
            <person name="Beeson K."/>
            <person name="Sutton G."/>
            <person name="Rogers Y.-H."/>
            <person name="Friedman R."/>
            <person name="Frazier M."/>
            <person name="Venter J.C."/>
        </authorList>
    </citation>
    <scope>NUCLEOTIDE SEQUENCE [LARGE SCALE GENOMIC DNA]</scope>
    <source>
        <strain evidence="1 2">ATCC 23134</strain>
    </source>
</reference>
<dbReference type="Proteomes" id="UP000004095">
    <property type="component" value="Unassembled WGS sequence"/>
</dbReference>
<sequence>MTQLVLPQNALPPDNICIVLPIKKGHCPTEKQPQCPLLNQYLNKY</sequence>
<dbReference type="EMBL" id="AAWS01000029">
    <property type="protein sequence ID" value="EAY26856.1"/>
    <property type="molecule type" value="Genomic_DNA"/>
</dbReference>
<keyword evidence="2" id="KW-1185">Reference proteome</keyword>
<proteinExistence type="predicted"/>
<comment type="caution">
    <text evidence="1">The sequence shown here is derived from an EMBL/GenBank/DDBJ whole genome shotgun (WGS) entry which is preliminary data.</text>
</comment>
<accession>A1ZRW8</accession>
<evidence type="ECO:0000313" key="1">
    <source>
        <dbReference type="EMBL" id="EAY26856.1"/>
    </source>
</evidence>